<accession>A0A369JX64</accession>
<keyword evidence="1" id="KW-1133">Transmembrane helix</keyword>
<evidence type="ECO:0008006" key="5">
    <source>
        <dbReference type="Google" id="ProtNLM"/>
    </source>
</evidence>
<dbReference type="Proteomes" id="UP000076154">
    <property type="component" value="Unassembled WGS sequence"/>
</dbReference>
<keyword evidence="4" id="KW-1185">Reference proteome</keyword>
<evidence type="ECO:0000313" key="4">
    <source>
        <dbReference type="Proteomes" id="UP000076154"/>
    </source>
</evidence>
<evidence type="ECO:0000313" key="3">
    <source>
        <dbReference type="EMBL" id="RDB23984.1"/>
    </source>
</evidence>
<protein>
    <recommendedName>
        <fullName evidence="5">PA domain-containing protein</fullName>
    </recommendedName>
</protein>
<feature type="signal peptide" evidence="2">
    <location>
        <begin position="1"/>
        <end position="23"/>
    </location>
</feature>
<keyword evidence="1" id="KW-0812">Transmembrane</keyword>
<dbReference type="OrthoDB" id="3034444at2759"/>
<dbReference type="EMBL" id="LUEZ02000045">
    <property type="protein sequence ID" value="RDB23984.1"/>
    <property type="molecule type" value="Genomic_DNA"/>
</dbReference>
<proteinExistence type="predicted"/>
<evidence type="ECO:0000256" key="2">
    <source>
        <dbReference type="SAM" id="SignalP"/>
    </source>
</evidence>
<feature type="chain" id="PRO_5016744716" description="PA domain-containing protein" evidence="2">
    <location>
        <begin position="24"/>
        <end position="253"/>
    </location>
</feature>
<evidence type="ECO:0000256" key="1">
    <source>
        <dbReference type="SAM" id="Phobius"/>
    </source>
</evidence>
<sequence>MLTFALHFFVIGLLLSTDGHVNAESLGGGSLDSLPSDGRVFLTLSYTNPTGTIGGGLGTHAYELTGNKTDGLIDGVLTRFNETSFAQKASVAKWVALFSCDNTTATPDLISNAAKLGARAIIAYSNASIYCVSTGEKPPSSIPIYTLKGSDGTIAATIAEFPPQQLAYYDSSLFDAAADVIDNDLSSYALDSRALLVRISRNSTDLVGPTSSGPPGPWSTSNSGLAACRLDGYFTMSVLLAHAIFAAVVIVVA</sequence>
<dbReference type="InParanoid" id="A0A369JX64"/>
<feature type="transmembrane region" description="Helical" evidence="1">
    <location>
        <begin position="232"/>
        <end position="252"/>
    </location>
</feature>
<name>A0A369JX64_HYPMA</name>
<keyword evidence="1" id="KW-0472">Membrane</keyword>
<dbReference type="AlphaFoldDB" id="A0A369JX64"/>
<keyword evidence="2" id="KW-0732">Signal</keyword>
<gene>
    <name evidence="3" type="ORF">Hypma_008752</name>
</gene>
<comment type="caution">
    <text evidence="3">The sequence shown here is derived from an EMBL/GenBank/DDBJ whole genome shotgun (WGS) entry which is preliminary data.</text>
</comment>
<reference evidence="3" key="1">
    <citation type="submission" date="2018-04" db="EMBL/GenBank/DDBJ databases">
        <title>Whole genome sequencing of Hypsizygus marmoreus.</title>
        <authorList>
            <person name="Choi I.-G."/>
            <person name="Min B."/>
            <person name="Kim J.-G."/>
            <person name="Kim S."/>
            <person name="Oh Y.-L."/>
            <person name="Kong W.-S."/>
            <person name="Park H."/>
            <person name="Jeong J."/>
            <person name="Song E.-S."/>
        </authorList>
    </citation>
    <scope>NUCLEOTIDE SEQUENCE [LARGE SCALE GENOMIC DNA]</scope>
    <source>
        <strain evidence="3">51987-8</strain>
    </source>
</reference>
<organism evidence="3 4">
    <name type="scientific">Hypsizygus marmoreus</name>
    <name type="common">White beech mushroom</name>
    <name type="synonym">Agaricus marmoreus</name>
    <dbReference type="NCBI Taxonomy" id="39966"/>
    <lineage>
        <taxon>Eukaryota</taxon>
        <taxon>Fungi</taxon>
        <taxon>Dikarya</taxon>
        <taxon>Basidiomycota</taxon>
        <taxon>Agaricomycotina</taxon>
        <taxon>Agaricomycetes</taxon>
        <taxon>Agaricomycetidae</taxon>
        <taxon>Agaricales</taxon>
        <taxon>Tricholomatineae</taxon>
        <taxon>Lyophyllaceae</taxon>
        <taxon>Hypsizygus</taxon>
    </lineage>
</organism>